<dbReference type="SUPFAM" id="SSF53474">
    <property type="entry name" value="alpha/beta-Hydrolases"/>
    <property type="match status" value="1"/>
</dbReference>
<evidence type="ECO:0000313" key="2">
    <source>
        <dbReference type="Proteomes" id="UP000291289"/>
    </source>
</evidence>
<reference evidence="1 2" key="1">
    <citation type="submission" date="2018-12" db="EMBL/GenBank/DDBJ databases">
        <title>Alloscrdovia theropitheci sp. nov: a novel taxon from the feces of the bleeding-herat monkey (Theropithecus geleda).</title>
        <authorList>
            <person name="Modesto M."/>
        </authorList>
    </citation>
    <scope>NUCLEOTIDE SEQUENCE [LARGE SCALE GENOMIC DNA]</scope>
    <source>
        <strain evidence="1 2">GLDI4/2</strain>
    </source>
</reference>
<dbReference type="InterPro" id="IPR029058">
    <property type="entry name" value="AB_hydrolase_fold"/>
</dbReference>
<proteinExistence type="predicted"/>
<name>A0A4R0QWP7_9BIFI</name>
<dbReference type="OrthoDB" id="2365336at2"/>
<keyword evidence="2" id="KW-1185">Reference proteome</keyword>
<evidence type="ECO:0000313" key="1">
    <source>
        <dbReference type="EMBL" id="TCD54867.1"/>
    </source>
</evidence>
<dbReference type="InterPro" id="IPR024499">
    <property type="entry name" value="Mbeg1-like"/>
</dbReference>
<dbReference type="Proteomes" id="UP000291289">
    <property type="component" value="Unassembled WGS sequence"/>
</dbReference>
<comment type="caution">
    <text evidence="1">The sequence shown here is derived from an EMBL/GenBank/DDBJ whole genome shotgun (WGS) entry which is preliminary data.</text>
</comment>
<organism evidence="1 2">
    <name type="scientific">Alloscardovia theropitheci</name>
    <dbReference type="NCBI Taxonomy" id="2496842"/>
    <lineage>
        <taxon>Bacteria</taxon>
        <taxon>Bacillati</taxon>
        <taxon>Actinomycetota</taxon>
        <taxon>Actinomycetes</taxon>
        <taxon>Bifidobacteriales</taxon>
        <taxon>Bifidobacteriaceae</taxon>
        <taxon>Alloscardovia</taxon>
    </lineage>
</organism>
<accession>A0A4R0QWP7</accession>
<dbReference type="Pfam" id="PF11187">
    <property type="entry name" value="Mbeg1-like"/>
    <property type="match status" value="1"/>
</dbReference>
<dbReference type="RefSeq" id="WP_131283218.1">
    <property type="nucleotide sequence ID" value="NZ_RXLP01000004.1"/>
</dbReference>
<gene>
    <name evidence="1" type="ORF">EJ419_01890</name>
</gene>
<dbReference type="AlphaFoldDB" id="A0A4R0QWP7"/>
<sequence length="416" mass="46969">QESARTHQEVRYGANNKLLGTLDEVVDGKSTGLKMYVVKTDEDHYLVLFRGSEAPGKAGWQKDWLDNDVPIADKILSGSKGVTPQLRQASQCLNRVMSEHKSASFEVYGHSLGSMNAQYAIANAREPSRIRGAFMYEGPNIYSTLNKQQRETVARLNSRAHNYVDSKDSIALGFSDFLGSVGLVHNVCSKDTHDVTKQHMWGGYQWNKDGSLIEDKPDVGEMKRVIDSYRRVRCASGMTPVKQFMLDYIQAEYMMSALVSDTCDMQRAIEREYEHMRHQLEREIRSAIAMMHTQLYALSDEEIESAIYQAGVSESQVWDRCDRDTNGDRNTAQYVARDCERLRDKVNAGIEQAMNTDSQLAREIATFTNTYHDMTNVWNQTAYSAVTNSLHVGHMVASTITDAANNITNTIQDNDK</sequence>
<protein>
    <submittedName>
        <fullName evidence="1">DUF2974 domain-containing protein</fullName>
    </submittedName>
</protein>
<feature type="non-terminal residue" evidence="1">
    <location>
        <position position="1"/>
    </location>
</feature>
<dbReference type="EMBL" id="RXLP01000004">
    <property type="protein sequence ID" value="TCD54867.1"/>
    <property type="molecule type" value="Genomic_DNA"/>
</dbReference>
<dbReference type="Gene3D" id="3.40.50.1820">
    <property type="entry name" value="alpha/beta hydrolase"/>
    <property type="match status" value="1"/>
</dbReference>